<reference evidence="2" key="1">
    <citation type="submission" date="2023-06" db="EMBL/GenBank/DDBJ databases">
        <title>Genome-scale phylogeny and comparative genomics of the fungal order Sordariales.</title>
        <authorList>
            <consortium name="Lawrence Berkeley National Laboratory"/>
            <person name="Hensen N."/>
            <person name="Bonometti L."/>
            <person name="Westerberg I."/>
            <person name="Brannstrom I.O."/>
            <person name="Guillou S."/>
            <person name="Cros-Aarteil S."/>
            <person name="Calhoun S."/>
            <person name="Haridas S."/>
            <person name="Kuo A."/>
            <person name="Mondo S."/>
            <person name="Pangilinan J."/>
            <person name="Riley R."/>
            <person name="Labutti K."/>
            <person name="Andreopoulos B."/>
            <person name="Lipzen A."/>
            <person name="Chen C."/>
            <person name="Yanf M."/>
            <person name="Daum C."/>
            <person name="Ng V."/>
            <person name="Clum A."/>
            <person name="Steindorff A."/>
            <person name="Ohm R."/>
            <person name="Martin F."/>
            <person name="Silar P."/>
            <person name="Natvig D."/>
            <person name="Lalanne C."/>
            <person name="Gautier V."/>
            <person name="Ament-Velasquez S.L."/>
            <person name="Kruys A."/>
            <person name="Hutchinson M.I."/>
            <person name="Powell A.J."/>
            <person name="Barry K."/>
            <person name="Miller A.N."/>
            <person name="Grigoriev I.V."/>
            <person name="Debuchy R."/>
            <person name="Gladieux P."/>
            <person name="Thoren M.H."/>
            <person name="Johannesson H."/>
        </authorList>
    </citation>
    <scope>NUCLEOTIDE SEQUENCE</scope>
    <source>
        <strain evidence="2">SMH4607-1</strain>
    </source>
</reference>
<accession>A0AA39ZXL5</accession>
<gene>
    <name evidence="2" type="ORF">B0H67DRAFT_649848</name>
</gene>
<organism evidence="2 3">
    <name type="scientific">Lasiosphaeris hirsuta</name>
    <dbReference type="NCBI Taxonomy" id="260670"/>
    <lineage>
        <taxon>Eukaryota</taxon>
        <taxon>Fungi</taxon>
        <taxon>Dikarya</taxon>
        <taxon>Ascomycota</taxon>
        <taxon>Pezizomycotina</taxon>
        <taxon>Sordariomycetes</taxon>
        <taxon>Sordariomycetidae</taxon>
        <taxon>Sordariales</taxon>
        <taxon>Lasiosphaeriaceae</taxon>
        <taxon>Lasiosphaeris</taxon>
    </lineage>
</organism>
<dbReference type="AlphaFoldDB" id="A0AA39ZXL5"/>
<feature type="compositionally biased region" description="Low complexity" evidence="1">
    <location>
        <begin position="17"/>
        <end position="29"/>
    </location>
</feature>
<keyword evidence="3" id="KW-1185">Reference proteome</keyword>
<feature type="region of interest" description="Disordered" evidence="1">
    <location>
        <begin position="1"/>
        <end position="29"/>
    </location>
</feature>
<comment type="caution">
    <text evidence="2">The sequence shown here is derived from an EMBL/GenBank/DDBJ whole genome shotgun (WGS) entry which is preliminary data.</text>
</comment>
<dbReference type="InterPro" id="IPR008979">
    <property type="entry name" value="Galactose-bd-like_sf"/>
</dbReference>
<dbReference type="SUPFAM" id="SSF49785">
    <property type="entry name" value="Galactose-binding domain-like"/>
    <property type="match status" value="1"/>
</dbReference>
<sequence>MGYSAGRDNRGSRHCCSQSSSANPQSGSFSVVGRSISIIRGSTRAASVAYAAGSAAYQAWFNQPVTLKPGTRYNFSGWTKASSANPGCSVTYYVGNAAATSVLKTVGQIPSASLQLVWKQTTGFYETTTETAYTFDIRLTCSGSAARTYFMDDLELVEALS</sequence>
<evidence type="ECO:0000256" key="1">
    <source>
        <dbReference type="SAM" id="MobiDB-lite"/>
    </source>
</evidence>
<protein>
    <submittedName>
        <fullName evidence="2">Uncharacterized protein</fullName>
    </submittedName>
</protein>
<name>A0AA39ZXL5_9PEZI</name>
<dbReference type="Gene3D" id="2.60.120.260">
    <property type="entry name" value="Galactose-binding domain-like"/>
    <property type="match status" value="1"/>
</dbReference>
<evidence type="ECO:0000313" key="2">
    <source>
        <dbReference type="EMBL" id="KAK0705527.1"/>
    </source>
</evidence>
<dbReference type="Proteomes" id="UP001172102">
    <property type="component" value="Unassembled WGS sequence"/>
</dbReference>
<dbReference type="EMBL" id="JAUKUA010000007">
    <property type="protein sequence ID" value="KAK0705527.1"/>
    <property type="molecule type" value="Genomic_DNA"/>
</dbReference>
<proteinExistence type="predicted"/>
<evidence type="ECO:0000313" key="3">
    <source>
        <dbReference type="Proteomes" id="UP001172102"/>
    </source>
</evidence>